<dbReference type="RefSeq" id="WP_184756211.1">
    <property type="nucleotide sequence ID" value="NZ_BAABEK010000001.1"/>
</dbReference>
<accession>A0A7W7RYF8</accession>
<proteinExistence type="predicted"/>
<gene>
    <name evidence="3" type="ORF">FHR32_004702</name>
</gene>
<sequence length="102" mass="10320">MSRKVVGAVAALLLALFVVVHAPLQAPDGRHHEPGLAITLAGGAVLPLTLHHPTDRSLPPPGAGPAPPPSGARLAAVRPRTPLLAPAVRDTSEPRAPPSGDL</sequence>
<evidence type="ECO:0000313" key="3">
    <source>
        <dbReference type="EMBL" id="MBB4940397.1"/>
    </source>
</evidence>
<feature type="chain" id="PRO_5038578342" description="Secreted protein" evidence="2">
    <location>
        <begin position="23"/>
        <end position="102"/>
    </location>
</feature>
<keyword evidence="2" id="KW-0732">Signal</keyword>
<evidence type="ECO:0000256" key="2">
    <source>
        <dbReference type="SAM" id="SignalP"/>
    </source>
</evidence>
<comment type="caution">
    <text evidence="3">The sequence shown here is derived from an EMBL/GenBank/DDBJ whole genome shotgun (WGS) entry which is preliminary data.</text>
</comment>
<organism evidence="3 4">
    <name type="scientific">Streptosporangium album</name>
    <dbReference type="NCBI Taxonomy" id="47479"/>
    <lineage>
        <taxon>Bacteria</taxon>
        <taxon>Bacillati</taxon>
        <taxon>Actinomycetota</taxon>
        <taxon>Actinomycetes</taxon>
        <taxon>Streptosporangiales</taxon>
        <taxon>Streptosporangiaceae</taxon>
        <taxon>Streptosporangium</taxon>
    </lineage>
</organism>
<evidence type="ECO:0008006" key="5">
    <source>
        <dbReference type="Google" id="ProtNLM"/>
    </source>
</evidence>
<reference evidence="3 4" key="1">
    <citation type="submission" date="2020-08" db="EMBL/GenBank/DDBJ databases">
        <title>Sequencing the genomes of 1000 actinobacteria strains.</title>
        <authorList>
            <person name="Klenk H.-P."/>
        </authorList>
    </citation>
    <scope>NUCLEOTIDE SEQUENCE [LARGE SCALE GENOMIC DNA]</scope>
    <source>
        <strain evidence="3 4">DSM 43023</strain>
    </source>
</reference>
<keyword evidence="4" id="KW-1185">Reference proteome</keyword>
<feature type="compositionally biased region" description="Pro residues" evidence="1">
    <location>
        <begin position="58"/>
        <end position="70"/>
    </location>
</feature>
<protein>
    <recommendedName>
        <fullName evidence="5">Secreted protein</fullName>
    </recommendedName>
</protein>
<name>A0A7W7RYF8_9ACTN</name>
<feature type="region of interest" description="Disordered" evidence="1">
    <location>
        <begin position="50"/>
        <end position="102"/>
    </location>
</feature>
<evidence type="ECO:0000256" key="1">
    <source>
        <dbReference type="SAM" id="MobiDB-lite"/>
    </source>
</evidence>
<dbReference type="EMBL" id="JACHJU010000001">
    <property type="protein sequence ID" value="MBB4940397.1"/>
    <property type="molecule type" value="Genomic_DNA"/>
</dbReference>
<dbReference type="Proteomes" id="UP000534286">
    <property type="component" value="Unassembled WGS sequence"/>
</dbReference>
<evidence type="ECO:0000313" key="4">
    <source>
        <dbReference type="Proteomes" id="UP000534286"/>
    </source>
</evidence>
<dbReference type="AlphaFoldDB" id="A0A7W7RYF8"/>
<feature type="signal peptide" evidence="2">
    <location>
        <begin position="1"/>
        <end position="22"/>
    </location>
</feature>